<evidence type="ECO:0000256" key="2">
    <source>
        <dbReference type="ARBA" id="ARBA00023136"/>
    </source>
</evidence>
<dbReference type="EMBL" id="CP076132">
    <property type="protein sequence ID" value="QWG02557.1"/>
    <property type="molecule type" value="Genomic_DNA"/>
</dbReference>
<evidence type="ECO:0000313" key="7">
    <source>
        <dbReference type="EMBL" id="QWG02557.1"/>
    </source>
</evidence>
<dbReference type="Gene3D" id="2.40.170.20">
    <property type="entry name" value="TonB-dependent receptor, beta-barrel domain"/>
    <property type="match status" value="1"/>
</dbReference>
<dbReference type="InterPro" id="IPR012910">
    <property type="entry name" value="Plug_dom"/>
</dbReference>
<dbReference type="Gene3D" id="2.170.130.10">
    <property type="entry name" value="TonB-dependent receptor, plug domain"/>
    <property type="match status" value="1"/>
</dbReference>
<keyword evidence="4" id="KW-0732">Signal</keyword>
<dbReference type="KEGG" id="fya:KMW28_02990"/>
<evidence type="ECO:0000313" key="8">
    <source>
        <dbReference type="Proteomes" id="UP000678679"/>
    </source>
</evidence>
<dbReference type="PANTHER" id="PTHR40980:SF4">
    <property type="entry name" value="TONB-DEPENDENT RECEPTOR-LIKE BETA-BARREL DOMAIN-CONTAINING PROTEIN"/>
    <property type="match status" value="1"/>
</dbReference>
<dbReference type="SUPFAM" id="SSF56935">
    <property type="entry name" value="Porins"/>
    <property type="match status" value="1"/>
</dbReference>
<dbReference type="Gene3D" id="2.60.40.1120">
    <property type="entry name" value="Carboxypeptidase-like, regulatory domain"/>
    <property type="match status" value="1"/>
</dbReference>
<protein>
    <submittedName>
        <fullName evidence="7">TonB-dependent receptor</fullName>
    </submittedName>
</protein>
<dbReference type="GO" id="GO:0009279">
    <property type="term" value="C:cell outer membrane"/>
    <property type="evidence" value="ECO:0007669"/>
    <property type="project" value="UniProtKB-SubCell"/>
</dbReference>
<dbReference type="InterPro" id="IPR036942">
    <property type="entry name" value="Beta-barrel_TonB_sf"/>
</dbReference>
<evidence type="ECO:0000256" key="1">
    <source>
        <dbReference type="ARBA" id="ARBA00004442"/>
    </source>
</evidence>
<gene>
    <name evidence="7" type="ORF">KMW28_02990</name>
</gene>
<feature type="domain" description="Outer membrane protein beta-barrel" evidence="6">
    <location>
        <begin position="417"/>
        <end position="804"/>
    </location>
</feature>
<organism evidence="7 8">
    <name type="scientific">Flammeovirga yaeyamensis</name>
    <dbReference type="NCBI Taxonomy" id="367791"/>
    <lineage>
        <taxon>Bacteria</taxon>
        <taxon>Pseudomonadati</taxon>
        <taxon>Bacteroidota</taxon>
        <taxon>Cytophagia</taxon>
        <taxon>Cytophagales</taxon>
        <taxon>Flammeovirgaceae</taxon>
        <taxon>Flammeovirga</taxon>
    </lineage>
</organism>
<dbReference type="Pfam" id="PF13715">
    <property type="entry name" value="CarbopepD_reg_2"/>
    <property type="match status" value="1"/>
</dbReference>
<evidence type="ECO:0000256" key="4">
    <source>
        <dbReference type="SAM" id="SignalP"/>
    </source>
</evidence>
<dbReference type="RefSeq" id="WP_169664952.1">
    <property type="nucleotide sequence ID" value="NZ_CP076132.1"/>
</dbReference>
<proteinExistence type="predicted"/>
<evidence type="ECO:0000259" key="5">
    <source>
        <dbReference type="Pfam" id="PF07715"/>
    </source>
</evidence>
<keyword evidence="7" id="KW-0675">Receptor</keyword>
<keyword evidence="3" id="KW-0998">Cell outer membrane</keyword>
<evidence type="ECO:0000256" key="3">
    <source>
        <dbReference type="ARBA" id="ARBA00023237"/>
    </source>
</evidence>
<keyword evidence="8" id="KW-1185">Reference proteome</keyword>
<dbReference type="AlphaFoldDB" id="A0AAX1N948"/>
<comment type="subcellular location">
    <subcellularLocation>
        <location evidence="1">Cell outer membrane</location>
    </subcellularLocation>
</comment>
<dbReference type="Pfam" id="PF07715">
    <property type="entry name" value="Plug"/>
    <property type="match status" value="1"/>
</dbReference>
<feature type="signal peptide" evidence="4">
    <location>
        <begin position="1"/>
        <end position="19"/>
    </location>
</feature>
<dbReference type="InterPro" id="IPR041700">
    <property type="entry name" value="OMP_b-brl_3"/>
</dbReference>
<dbReference type="Pfam" id="PF14905">
    <property type="entry name" value="OMP_b-brl_3"/>
    <property type="match status" value="1"/>
</dbReference>
<feature type="chain" id="PRO_5043443870" evidence="4">
    <location>
        <begin position="20"/>
        <end position="834"/>
    </location>
</feature>
<evidence type="ECO:0000259" key="6">
    <source>
        <dbReference type="Pfam" id="PF14905"/>
    </source>
</evidence>
<sequence>MKQILSFILICINVSLVSAQNFQISGQLIDNDNQETIPYASVKLLDAQQEIITFTSSDFDGKFELNKVKKGDYTIEVSFVGYHSLTKSISLSNDLNLGTVFLAPNVQQLDEIVVKDLKETVSTKIDRKVYAASDFETARSGTATDMLNKLPQISVSPEGDVSVRGTQGFMVYVNGKPTQIDPSTLLSQISAGSIENIEVITVPSAKYDAQGKAGIINITVNKSELEGTSVTAGGMLGGSPWRDGAEPVRGGGNFNITHQKDKWTFNAGANYLSRNVDGRREGESEITQKDEFGNRTGTYHMDAAGDRPEWHVNYSANAGVGYDFNDNTSLKASYFYGHKSNKRTANYVYHNYYKGLDGQIIDGAEEYIYNPNTHNRFGDFHTANLDFFHQFEDKSKLNLGLVYEHSILGDDLDNKNQVYDKGTETPQETILTHYTQTTDQPLHAIRFSLDYEKPISDNQTVSFGVQPQFLTQSGNYNYDTLNLNNGAWEEHPYSNSYDLKRNIYAGYVDYSASFGKLNLKAGLRLEYTDQVMTVGNYEVFPIVDVPEQDEFVVQQLNAFPSLNLDYEFNENNRLIFGASRRINRPPTKNMAPFLYRRHFEVYEVGDPTLQPEFVNLAEVTFDKKIGNQNISLTAFYRGVENAVFRVNVVNEGENVLMRSYTNAGDDQSLGLELNSNFNIAKRVKLFMGGSLYHYAINGSIYGQTIDQSSLNWSLKSTLNTELSKTLSFVFDIDVQSATVTAQGQNDLFYMSNIALVYKPTTMPNWAFTGRANDIFQSNIKGLDTTGKDRNSNENTFYQRTTYYRYGPIVEFSVNYTMNAKPKKKGKKTEFDKQF</sequence>
<dbReference type="InterPro" id="IPR037066">
    <property type="entry name" value="Plug_dom_sf"/>
</dbReference>
<dbReference type="Proteomes" id="UP000678679">
    <property type="component" value="Chromosome 1"/>
</dbReference>
<reference evidence="7 8" key="1">
    <citation type="submission" date="2021-05" db="EMBL/GenBank/DDBJ databases">
        <title>Comparative genomic studies on the polysaccharide-degrading batcterial strains of the Flammeovirga genus.</title>
        <authorList>
            <person name="Zewei F."/>
            <person name="Zheng Z."/>
            <person name="Yu L."/>
            <person name="Ruyue G."/>
            <person name="Yanhong M."/>
            <person name="Yuanyuan C."/>
            <person name="Jingyan G."/>
            <person name="Wenjun H."/>
        </authorList>
    </citation>
    <scope>NUCLEOTIDE SEQUENCE [LARGE SCALE GENOMIC DNA]</scope>
    <source>
        <strain evidence="7 8">NBRC:100898</strain>
    </source>
</reference>
<name>A0AAX1N948_9BACT</name>
<keyword evidence="2" id="KW-0472">Membrane</keyword>
<dbReference type="SUPFAM" id="SSF49464">
    <property type="entry name" value="Carboxypeptidase regulatory domain-like"/>
    <property type="match status" value="1"/>
</dbReference>
<dbReference type="InterPro" id="IPR008969">
    <property type="entry name" value="CarboxyPept-like_regulatory"/>
</dbReference>
<accession>A0AAX1N948</accession>
<feature type="domain" description="TonB-dependent receptor plug" evidence="5">
    <location>
        <begin position="123"/>
        <end position="214"/>
    </location>
</feature>
<dbReference type="PANTHER" id="PTHR40980">
    <property type="entry name" value="PLUG DOMAIN-CONTAINING PROTEIN"/>
    <property type="match status" value="1"/>
</dbReference>